<reference evidence="3" key="1">
    <citation type="submission" date="2019-04" db="EMBL/GenBank/DDBJ databases">
        <title>Friends and foes A comparative genomics studyof 23 Aspergillus species from section Flavi.</title>
        <authorList>
            <consortium name="DOE Joint Genome Institute"/>
            <person name="Kjaerbolling I."/>
            <person name="Vesth T."/>
            <person name="Frisvad J.C."/>
            <person name="Nybo J.L."/>
            <person name="Theobald S."/>
            <person name="Kildgaard S."/>
            <person name="Isbrandt T."/>
            <person name="Kuo A."/>
            <person name="Sato A."/>
            <person name="Lyhne E.K."/>
            <person name="Kogle M.E."/>
            <person name="Wiebenga A."/>
            <person name="Kun R.S."/>
            <person name="Lubbers R.J."/>
            <person name="Makela M.R."/>
            <person name="Barry K."/>
            <person name="Chovatia M."/>
            <person name="Clum A."/>
            <person name="Daum C."/>
            <person name="Haridas S."/>
            <person name="He G."/>
            <person name="LaButti K."/>
            <person name="Lipzen A."/>
            <person name="Mondo S."/>
            <person name="Riley R."/>
            <person name="Salamov A."/>
            <person name="Simmons B.A."/>
            <person name="Magnuson J.K."/>
            <person name="Henrissat B."/>
            <person name="Mortensen U.H."/>
            <person name="Larsen T.O."/>
            <person name="Devries R.P."/>
            <person name="Grigoriev I.V."/>
            <person name="Machida M."/>
            <person name="Baker S.E."/>
            <person name="Andersen M.R."/>
        </authorList>
    </citation>
    <scope>NUCLEOTIDE SEQUENCE [LARGE SCALE GENOMIC DNA]</scope>
    <source>
        <strain evidence="3">IBT 14317</strain>
    </source>
</reference>
<organism evidence="3">
    <name type="scientific">Petromyces alliaceus</name>
    <name type="common">Aspergillus alliaceus</name>
    <dbReference type="NCBI Taxonomy" id="209559"/>
    <lineage>
        <taxon>Eukaryota</taxon>
        <taxon>Fungi</taxon>
        <taxon>Dikarya</taxon>
        <taxon>Ascomycota</taxon>
        <taxon>Pezizomycotina</taxon>
        <taxon>Eurotiomycetes</taxon>
        <taxon>Eurotiomycetidae</taxon>
        <taxon>Eurotiales</taxon>
        <taxon>Aspergillaceae</taxon>
        <taxon>Aspergillus</taxon>
        <taxon>Aspergillus subgen. Circumdati</taxon>
    </lineage>
</organism>
<gene>
    <name evidence="3" type="ORF">BDV23DRAFT_99914</name>
</gene>
<dbReference type="EMBL" id="ML735268">
    <property type="protein sequence ID" value="KAE8389226.1"/>
    <property type="molecule type" value="Genomic_DNA"/>
</dbReference>
<keyword evidence="2" id="KW-1133">Transmembrane helix</keyword>
<keyword evidence="2" id="KW-0472">Membrane</keyword>
<name>A0A5N7C560_PETAA</name>
<accession>A0A5N7C560</accession>
<feature type="compositionally biased region" description="Basic and acidic residues" evidence="1">
    <location>
        <begin position="78"/>
        <end position="88"/>
    </location>
</feature>
<evidence type="ECO:0000256" key="1">
    <source>
        <dbReference type="SAM" id="MobiDB-lite"/>
    </source>
</evidence>
<protein>
    <submittedName>
        <fullName evidence="3">Uncharacterized protein</fullName>
    </submittedName>
</protein>
<sequence length="108" mass="12359">MTHSSHAYRLPIISTEKANTILKLASCRETLFFSSIFLGRFLICFGYWTRIISDGDRDNVPQLKKWLNHIGNLSVHGKSAEEADRREQPYPAKAGSRMGTFRVGWTRT</sequence>
<proteinExistence type="predicted"/>
<dbReference type="Proteomes" id="UP000326877">
    <property type="component" value="Unassembled WGS sequence"/>
</dbReference>
<evidence type="ECO:0000256" key="2">
    <source>
        <dbReference type="SAM" id="Phobius"/>
    </source>
</evidence>
<evidence type="ECO:0000313" key="3">
    <source>
        <dbReference type="EMBL" id="KAE8389226.1"/>
    </source>
</evidence>
<dbReference type="AlphaFoldDB" id="A0A5N7C560"/>
<keyword evidence="2" id="KW-0812">Transmembrane</keyword>
<feature type="region of interest" description="Disordered" evidence="1">
    <location>
        <begin position="76"/>
        <end position="95"/>
    </location>
</feature>
<feature type="transmembrane region" description="Helical" evidence="2">
    <location>
        <begin position="31"/>
        <end position="48"/>
    </location>
</feature>